<keyword evidence="5" id="KW-0255">Endonuclease</keyword>
<keyword evidence="8" id="KW-0863">Zinc-finger</keyword>
<keyword evidence="6" id="KW-0378">Hydrolase</keyword>
<organism evidence="10 11">
    <name type="scientific">Jacana jacana</name>
    <name type="common">Wattled jacana</name>
    <name type="synonym">Parra jacana</name>
    <dbReference type="NCBI Taxonomy" id="54508"/>
    <lineage>
        <taxon>Eukaryota</taxon>
        <taxon>Metazoa</taxon>
        <taxon>Chordata</taxon>
        <taxon>Craniata</taxon>
        <taxon>Vertebrata</taxon>
        <taxon>Euteleostomi</taxon>
        <taxon>Archelosauria</taxon>
        <taxon>Archosauria</taxon>
        <taxon>Dinosauria</taxon>
        <taxon>Saurischia</taxon>
        <taxon>Theropoda</taxon>
        <taxon>Coelurosauria</taxon>
        <taxon>Aves</taxon>
        <taxon>Neognathae</taxon>
        <taxon>Neoaves</taxon>
        <taxon>Charadriiformes</taxon>
        <taxon>Jacanidae</taxon>
        <taxon>Jacana</taxon>
    </lineage>
</organism>
<comment type="caution">
    <text evidence="10">The sequence shown here is derived from an EMBL/GenBank/DDBJ whole genome shotgun (WGS) entry which is preliminary data.</text>
</comment>
<dbReference type="Gene3D" id="1.10.10.200">
    <property type="match status" value="1"/>
</dbReference>
<evidence type="ECO:0000256" key="6">
    <source>
        <dbReference type="ARBA" id="ARBA00022801"/>
    </source>
</evidence>
<keyword evidence="11" id="KW-1185">Reference proteome</keyword>
<dbReference type="Gene3D" id="3.30.420.10">
    <property type="entry name" value="Ribonuclease H-like superfamily/Ribonuclease H"/>
    <property type="match status" value="1"/>
</dbReference>
<feature type="non-terminal residue" evidence="10">
    <location>
        <position position="116"/>
    </location>
</feature>
<dbReference type="InterPro" id="IPR003308">
    <property type="entry name" value="Integrase_Zn-bd_dom_N"/>
</dbReference>
<evidence type="ECO:0000259" key="9">
    <source>
        <dbReference type="PROSITE" id="PS50876"/>
    </source>
</evidence>
<dbReference type="EMBL" id="VZTM01021964">
    <property type="protein sequence ID" value="NXS97418.1"/>
    <property type="molecule type" value="Genomic_DNA"/>
</dbReference>
<dbReference type="AlphaFoldDB" id="A0A7L2YS44"/>
<proteinExistence type="predicted"/>
<accession>A0A7L2YS44</accession>
<evidence type="ECO:0000256" key="5">
    <source>
        <dbReference type="ARBA" id="ARBA00022759"/>
    </source>
</evidence>
<dbReference type="PANTHER" id="PTHR41694">
    <property type="entry name" value="ENDOGENOUS RETROVIRUS GROUP K MEMBER POL PROTEIN"/>
    <property type="match status" value="1"/>
</dbReference>
<dbReference type="InterPro" id="IPR036397">
    <property type="entry name" value="RNaseH_sf"/>
</dbReference>
<evidence type="ECO:0000256" key="3">
    <source>
        <dbReference type="ARBA" id="ARBA00022722"/>
    </source>
</evidence>
<evidence type="ECO:0000313" key="11">
    <source>
        <dbReference type="Proteomes" id="UP000550086"/>
    </source>
</evidence>
<evidence type="ECO:0000256" key="2">
    <source>
        <dbReference type="ARBA" id="ARBA00022695"/>
    </source>
</evidence>
<protein>
    <submittedName>
        <fullName evidence="10">POK11 protein</fullName>
    </submittedName>
</protein>
<dbReference type="GO" id="GO:0016787">
    <property type="term" value="F:hydrolase activity"/>
    <property type="evidence" value="ECO:0007669"/>
    <property type="project" value="UniProtKB-KW"/>
</dbReference>
<feature type="domain" description="Integrase-type" evidence="9">
    <location>
        <begin position="22"/>
        <end position="63"/>
    </location>
</feature>
<evidence type="ECO:0000256" key="4">
    <source>
        <dbReference type="ARBA" id="ARBA00022723"/>
    </source>
</evidence>
<dbReference type="Pfam" id="PF02022">
    <property type="entry name" value="Integrase_Zn"/>
    <property type="match status" value="1"/>
</dbReference>
<evidence type="ECO:0000256" key="1">
    <source>
        <dbReference type="ARBA" id="ARBA00022679"/>
    </source>
</evidence>
<keyword evidence="4" id="KW-0479">Metal-binding</keyword>
<keyword evidence="8" id="KW-0862">Zinc</keyword>
<dbReference type="GO" id="GO:0008270">
    <property type="term" value="F:zinc ion binding"/>
    <property type="evidence" value="ECO:0007669"/>
    <property type="project" value="UniProtKB-KW"/>
</dbReference>
<dbReference type="InterPro" id="IPR017856">
    <property type="entry name" value="Integrase-like_N"/>
</dbReference>
<dbReference type="GO" id="GO:0004519">
    <property type="term" value="F:endonuclease activity"/>
    <property type="evidence" value="ECO:0007669"/>
    <property type="project" value="UniProtKB-KW"/>
</dbReference>
<feature type="non-terminal residue" evidence="10">
    <location>
        <position position="1"/>
    </location>
</feature>
<dbReference type="GO" id="GO:0035613">
    <property type="term" value="F:RNA stem-loop binding"/>
    <property type="evidence" value="ECO:0007669"/>
    <property type="project" value="TreeGrafter"/>
</dbReference>
<keyword evidence="1" id="KW-0808">Transferase</keyword>
<evidence type="ECO:0000256" key="8">
    <source>
        <dbReference type="PROSITE-ProRule" id="PRU00450"/>
    </source>
</evidence>
<dbReference type="Proteomes" id="UP000550086">
    <property type="component" value="Unassembled WGS sequence"/>
</dbReference>
<dbReference type="SUPFAM" id="SSF46919">
    <property type="entry name" value="N-terminal Zn binding domain of HIV integrase"/>
    <property type="match status" value="1"/>
</dbReference>
<sequence length="116" mass="12839">CAEGNHGADKFMQPVFVSPTLDTWRQAQVSHSFFHQSAKVLKRQFHLPMSEARGIVQACPDCQQYSKGPTATVNPRGLHSLQSWQTDVTHIPESGRLKYVHVSVDSSSVAVCFTAL</sequence>
<keyword evidence="7" id="KW-0695">RNA-directed DNA polymerase</keyword>
<evidence type="ECO:0000256" key="7">
    <source>
        <dbReference type="ARBA" id="ARBA00022918"/>
    </source>
</evidence>
<keyword evidence="3" id="KW-0540">Nuclease</keyword>
<dbReference type="GO" id="GO:0003964">
    <property type="term" value="F:RNA-directed DNA polymerase activity"/>
    <property type="evidence" value="ECO:0007669"/>
    <property type="project" value="UniProtKB-KW"/>
</dbReference>
<reference evidence="10 11" key="1">
    <citation type="submission" date="2019-09" db="EMBL/GenBank/DDBJ databases">
        <title>Bird 10,000 Genomes (B10K) Project - Family phase.</title>
        <authorList>
            <person name="Zhang G."/>
        </authorList>
    </citation>
    <scope>NUCLEOTIDE SEQUENCE [LARGE SCALE GENOMIC DNA]</scope>
    <source>
        <strain evidence="10">B10K-DU-002-59</strain>
        <tissue evidence="10">Muscle</tissue>
    </source>
</reference>
<dbReference type="PROSITE" id="PS50876">
    <property type="entry name" value="ZF_INTEGRASE"/>
    <property type="match status" value="1"/>
</dbReference>
<keyword evidence="2" id="KW-0548">Nucleotidyltransferase</keyword>
<gene>
    <name evidence="10" type="primary">Ervk11</name>
    <name evidence="10" type="ORF">JACJAC_R14300</name>
</gene>
<dbReference type="OrthoDB" id="9386368at2759"/>
<name>A0A7L2YS44_JACJC</name>
<dbReference type="PANTHER" id="PTHR41694:SF3">
    <property type="entry name" value="RNA-DIRECTED DNA POLYMERASE-RELATED"/>
    <property type="match status" value="1"/>
</dbReference>
<evidence type="ECO:0000313" key="10">
    <source>
        <dbReference type="EMBL" id="NXS97418.1"/>
    </source>
</evidence>